<dbReference type="InterPro" id="IPR036412">
    <property type="entry name" value="HAD-like_sf"/>
</dbReference>
<proteinExistence type="predicted"/>
<dbReference type="InterPro" id="IPR006379">
    <property type="entry name" value="HAD-SF_hydro_IIB"/>
</dbReference>
<evidence type="ECO:0000313" key="1">
    <source>
        <dbReference type="EMBL" id="ATZ16988.1"/>
    </source>
</evidence>
<dbReference type="AlphaFoldDB" id="A0A2K8NV10"/>
<dbReference type="SUPFAM" id="SSF56784">
    <property type="entry name" value="HAD-like"/>
    <property type="match status" value="1"/>
</dbReference>
<dbReference type="Gene3D" id="3.30.1240.10">
    <property type="match status" value="1"/>
</dbReference>
<reference evidence="1 2" key="1">
    <citation type="submission" date="2017-11" db="EMBL/GenBank/DDBJ databases">
        <title>Genome sequence of Entomoplasma luminosum PIMN-1 (ATCC 49195).</title>
        <authorList>
            <person name="Lo W.-S."/>
            <person name="Gasparich G.E."/>
            <person name="Kuo C.-H."/>
        </authorList>
    </citation>
    <scope>NUCLEOTIDE SEQUENCE [LARGE SCALE GENOMIC DNA]</scope>
    <source>
        <strain evidence="1 2">PIMN-1</strain>
    </source>
</reference>
<dbReference type="RefSeq" id="WP_025734498.1">
    <property type="nucleotide sequence ID" value="NZ_CP024963.1"/>
</dbReference>
<dbReference type="Gene3D" id="3.40.50.1000">
    <property type="entry name" value="HAD superfamily/HAD-like"/>
    <property type="match status" value="1"/>
</dbReference>
<evidence type="ECO:0000313" key="2">
    <source>
        <dbReference type="Proteomes" id="UP000232063"/>
    </source>
</evidence>
<name>A0A2K8NV10_9MOLU</name>
<dbReference type="InterPro" id="IPR023214">
    <property type="entry name" value="HAD_sf"/>
</dbReference>
<sequence>MKIDSTKKRLILVDLDGTALKNDGKTLHPKTKQALIKAQEEGHIVCIVTGRPVRAAIQYYNELKLNTLLTNFDGAHISDPIKREFKRLVFPINYEIIMEILNDETINKSIENIMLESYDRVLIWKKDENLENFFHLNEIEEIGIDSLIVGNPWEFWKGSSTNIVLKLKGEKYLHRVIRSLAKFQDAVKIQSDVLYGIKSVDKEPIITLTNKNVDKGFAAEILAQYYNKDIRDVIAFGDQLNDFEMLRKVGVGIAMQNGASTLKFIANGITHKTNDDGGVGDYIQRLLKGEEY</sequence>
<dbReference type="KEGG" id="elj:ELUMI_v1c02630"/>
<accession>A0A2K8NV10</accession>
<dbReference type="Pfam" id="PF08282">
    <property type="entry name" value="Hydrolase_3"/>
    <property type="match status" value="1"/>
</dbReference>
<dbReference type="PROSITE" id="PS01229">
    <property type="entry name" value="COF_2"/>
    <property type="match status" value="1"/>
</dbReference>
<dbReference type="PANTHER" id="PTHR10000:SF23">
    <property type="entry name" value="5-AMINO-6-(5-PHOSPHO-D-RIBITYLAMINO)URACIL PHOSPHATASE YITU"/>
    <property type="match status" value="1"/>
</dbReference>
<protein>
    <submittedName>
        <fullName evidence="1">Phosphatase</fullName>
    </submittedName>
</protein>
<organism evidence="1 2">
    <name type="scientific">Williamsoniiplasma luminosum</name>
    <dbReference type="NCBI Taxonomy" id="214888"/>
    <lineage>
        <taxon>Bacteria</taxon>
        <taxon>Bacillati</taxon>
        <taxon>Mycoplasmatota</taxon>
        <taxon>Mollicutes</taxon>
        <taxon>Entomoplasmatales</taxon>
        <taxon>Williamsoniiplasma</taxon>
    </lineage>
</organism>
<dbReference type="NCBIfam" id="TIGR01484">
    <property type="entry name" value="HAD-SF-IIB"/>
    <property type="match status" value="1"/>
</dbReference>
<dbReference type="EMBL" id="CP024963">
    <property type="protein sequence ID" value="ATZ16988.1"/>
    <property type="molecule type" value="Genomic_DNA"/>
</dbReference>
<dbReference type="GO" id="GO:0005829">
    <property type="term" value="C:cytosol"/>
    <property type="evidence" value="ECO:0007669"/>
    <property type="project" value="TreeGrafter"/>
</dbReference>
<gene>
    <name evidence="1" type="primary">yitU</name>
    <name evidence="1" type="ORF">ELUMI_v1c02630</name>
</gene>
<dbReference type="GO" id="GO:0000287">
    <property type="term" value="F:magnesium ion binding"/>
    <property type="evidence" value="ECO:0007669"/>
    <property type="project" value="TreeGrafter"/>
</dbReference>
<keyword evidence="2" id="KW-1185">Reference proteome</keyword>
<dbReference type="OrthoDB" id="9781413at2"/>
<dbReference type="GO" id="GO:0016791">
    <property type="term" value="F:phosphatase activity"/>
    <property type="evidence" value="ECO:0007669"/>
    <property type="project" value="TreeGrafter"/>
</dbReference>
<dbReference type="PANTHER" id="PTHR10000">
    <property type="entry name" value="PHOSPHOSERINE PHOSPHATASE"/>
    <property type="match status" value="1"/>
</dbReference>
<dbReference type="Proteomes" id="UP000232063">
    <property type="component" value="Chromosome"/>
</dbReference>